<evidence type="ECO:0000313" key="3">
    <source>
        <dbReference type="Proteomes" id="UP000050794"/>
    </source>
</evidence>
<dbReference type="AlphaFoldDB" id="A0A183UYQ5"/>
<evidence type="ECO:0000313" key="2">
    <source>
        <dbReference type="EMBL" id="VDM44946.1"/>
    </source>
</evidence>
<dbReference type="WBParaSite" id="TCNE_0001362501-mRNA-1">
    <property type="protein sequence ID" value="TCNE_0001362501-mRNA-1"/>
    <property type="gene ID" value="TCNE_0001362501"/>
</dbReference>
<dbReference type="EMBL" id="UYWY01021815">
    <property type="protein sequence ID" value="VDM44946.1"/>
    <property type="molecule type" value="Genomic_DNA"/>
</dbReference>
<feature type="transmembrane region" description="Helical" evidence="1">
    <location>
        <begin position="70"/>
        <end position="93"/>
    </location>
</feature>
<accession>A0A183UYQ5</accession>
<name>A0A183UYQ5_TOXCA</name>
<gene>
    <name evidence="2" type="ORF">TCNE_LOCUS13625</name>
</gene>
<keyword evidence="1" id="KW-1133">Transmembrane helix</keyword>
<organism evidence="3 4">
    <name type="scientific">Toxocara canis</name>
    <name type="common">Canine roundworm</name>
    <dbReference type="NCBI Taxonomy" id="6265"/>
    <lineage>
        <taxon>Eukaryota</taxon>
        <taxon>Metazoa</taxon>
        <taxon>Ecdysozoa</taxon>
        <taxon>Nematoda</taxon>
        <taxon>Chromadorea</taxon>
        <taxon>Rhabditida</taxon>
        <taxon>Spirurina</taxon>
        <taxon>Ascaridomorpha</taxon>
        <taxon>Ascaridoidea</taxon>
        <taxon>Toxocaridae</taxon>
        <taxon>Toxocara</taxon>
    </lineage>
</organism>
<evidence type="ECO:0000313" key="4">
    <source>
        <dbReference type="WBParaSite" id="TCNE_0001362501-mRNA-1"/>
    </source>
</evidence>
<reference evidence="2 3" key="2">
    <citation type="submission" date="2018-11" db="EMBL/GenBank/DDBJ databases">
        <authorList>
            <consortium name="Pathogen Informatics"/>
        </authorList>
    </citation>
    <scope>NUCLEOTIDE SEQUENCE [LARGE SCALE GENOMIC DNA]</scope>
</reference>
<protein>
    <submittedName>
        <fullName evidence="4">DUF5658 domain-containing protein</fullName>
    </submittedName>
</protein>
<feature type="transmembrane region" description="Helical" evidence="1">
    <location>
        <begin position="100"/>
        <end position="123"/>
    </location>
</feature>
<reference evidence="4" key="1">
    <citation type="submission" date="2016-06" db="UniProtKB">
        <authorList>
            <consortium name="WormBaseParasite"/>
        </authorList>
    </citation>
    <scope>IDENTIFICATION</scope>
</reference>
<evidence type="ECO:0000256" key="1">
    <source>
        <dbReference type="SAM" id="Phobius"/>
    </source>
</evidence>
<sequence>MNKLRLPQKRRVFPLWIEIWLSVSTILCTLDVVYTMLRPITLRGGQLGTLYELWNVYSDVDLRYADKNDVVTMATGRVMIIEIIMNIAALIMARRDSRHAVLTAFTSSAFVFWKTLLYMVMYIKPPPG</sequence>
<dbReference type="PANTHER" id="PTHR37919:SF2">
    <property type="entry name" value="EXPERA DOMAIN-CONTAINING PROTEIN"/>
    <property type="match status" value="1"/>
</dbReference>
<keyword evidence="3" id="KW-1185">Reference proteome</keyword>
<dbReference type="PANTHER" id="PTHR37919">
    <property type="entry name" value="PROTEIN CBG05606"/>
    <property type="match status" value="1"/>
</dbReference>
<keyword evidence="1" id="KW-0812">Transmembrane</keyword>
<feature type="transmembrane region" description="Helical" evidence="1">
    <location>
        <begin position="12"/>
        <end position="37"/>
    </location>
</feature>
<keyword evidence="1" id="KW-0472">Membrane</keyword>
<dbReference type="Proteomes" id="UP000050794">
    <property type="component" value="Unassembled WGS sequence"/>
</dbReference>
<proteinExistence type="predicted"/>